<dbReference type="PRINTS" id="PR02045">
    <property type="entry name" value="F138DOMAIN"/>
</dbReference>
<proteinExistence type="predicted"/>
<dbReference type="AlphaFoldDB" id="A0A7N9D054"/>
<dbReference type="PANTHER" id="PTHR46254:SF3">
    <property type="entry name" value="SECRETED PROTEIN"/>
    <property type="match status" value="1"/>
</dbReference>
<evidence type="ECO:0000313" key="1">
    <source>
        <dbReference type="Ensembl" id="ENSMFAP00000056549.1"/>
    </source>
</evidence>
<name>A0A7N9D054_MACFA</name>
<reference evidence="1 2" key="1">
    <citation type="submission" date="2013-03" db="EMBL/GenBank/DDBJ databases">
        <authorList>
            <person name="Warren W."/>
            <person name="Wilson R.K."/>
        </authorList>
    </citation>
    <scope>NUCLEOTIDE SEQUENCE</scope>
</reference>
<dbReference type="Ensembl" id="ENSMFAT00000076878.1">
    <property type="protein sequence ID" value="ENSMFAP00000056549.1"/>
    <property type="gene ID" value="ENSMFAG00000047460.1"/>
</dbReference>
<accession>A0A7N9D054</accession>
<dbReference type="PANTHER" id="PTHR46254">
    <property type="entry name" value="PROTEIN GVQW1-RELATED"/>
    <property type="match status" value="1"/>
</dbReference>
<sequence>MSDTRTYTAHREHGLLFVFLAQNKHKRLGRKTWGKVPWGPASGKHTPRRFEYFPFNLLDDKPGKGTLLPTLWTAAATSLNASFSVKMQLEQKFFFCLFSETEFCSVTQTGVQWCDLSSLQPLPPGFKRFSCLCLLSSWDYRRCHHTRLIFLFLVERVFHHIGQAGLELLTS</sequence>
<organism evidence="1 2">
    <name type="scientific">Macaca fascicularis</name>
    <name type="common">Crab-eating macaque</name>
    <name type="synonym">Cynomolgus monkey</name>
    <dbReference type="NCBI Taxonomy" id="9541"/>
    <lineage>
        <taxon>Eukaryota</taxon>
        <taxon>Metazoa</taxon>
        <taxon>Chordata</taxon>
        <taxon>Craniata</taxon>
        <taxon>Vertebrata</taxon>
        <taxon>Euteleostomi</taxon>
        <taxon>Mammalia</taxon>
        <taxon>Eutheria</taxon>
        <taxon>Euarchontoglires</taxon>
        <taxon>Primates</taxon>
        <taxon>Haplorrhini</taxon>
        <taxon>Catarrhini</taxon>
        <taxon>Cercopithecidae</taxon>
        <taxon>Cercopithecinae</taxon>
        <taxon>Macaca</taxon>
    </lineage>
</organism>
<evidence type="ECO:0000313" key="2">
    <source>
        <dbReference type="Proteomes" id="UP000233100"/>
    </source>
</evidence>
<reference evidence="1" key="2">
    <citation type="submission" date="2025-08" db="UniProtKB">
        <authorList>
            <consortium name="Ensembl"/>
        </authorList>
    </citation>
    <scope>IDENTIFICATION</scope>
</reference>
<dbReference type="Proteomes" id="UP000233100">
    <property type="component" value="Chromosome 12"/>
</dbReference>
<keyword evidence="2" id="KW-1185">Reference proteome</keyword>
<protein>
    <submittedName>
        <fullName evidence="1">Uncharacterized protein</fullName>
    </submittedName>
</protein>
<reference evidence="1" key="3">
    <citation type="submission" date="2025-09" db="UniProtKB">
        <authorList>
            <consortium name="Ensembl"/>
        </authorList>
    </citation>
    <scope>IDENTIFICATION</scope>
</reference>
<dbReference type="GeneTree" id="ENSGT00940000167556"/>